<dbReference type="InterPro" id="IPR000971">
    <property type="entry name" value="Globin"/>
</dbReference>
<comment type="similarity">
    <text evidence="1">Belongs to the FAM161 family.</text>
</comment>
<evidence type="ECO:0000313" key="9">
    <source>
        <dbReference type="EMBL" id="TNM95472.1"/>
    </source>
</evidence>
<feature type="region of interest" description="Disordered" evidence="7">
    <location>
        <begin position="341"/>
        <end position="371"/>
    </location>
</feature>
<dbReference type="InterPro" id="IPR012292">
    <property type="entry name" value="Globin/Proto"/>
</dbReference>
<evidence type="ECO:0000259" key="8">
    <source>
        <dbReference type="PROSITE" id="PS01033"/>
    </source>
</evidence>
<evidence type="ECO:0000256" key="5">
    <source>
        <dbReference type="ARBA" id="ARBA00023004"/>
    </source>
</evidence>
<dbReference type="GO" id="GO:0020037">
    <property type="term" value="F:heme binding"/>
    <property type="evidence" value="ECO:0007669"/>
    <property type="project" value="InterPro"/>
</dbReference>
<dbReference type="GO" id="GO:0019825">
    <property type="term" value="F:oxygen binding"/>
    <property type="evidence" value="ECO:0007669"/>
    <property type="project" value="InterPro"/>
</dbReference>
<comment type="similarity">
    <text evidence="2">Belongs to the globin family.</text>
</comment>
<accession>A0A4Z2BU51</accession>
<dbReference type="GO" id="GO:0005929">
    <property type="term" value="C:cilium"/>
    <property type="evidence" value="ECO:0007669"/>
    <property type="project" value="TreeGrafter"/>
</dbReference>
<feature type="domain" description="Globin" evidence="8">
    <location>
        <begin position="393"/>
        <end position="541"/>
    </location>
</feature>
<dbReference type="Gene3D" id="1.10.490.10">
    <property type="entry name" value="Globins"/>
    <property type="match status" value="1"/>
</dbReference>
<dbReference type="GO" id="GO:0046872">
    <property type="term" value="F:metal ion binding"/>
    <property type="evidence" value="ECO:0007669"/>
    <property type="project" value="UniProtKB-KW"/>
</dbReference>
<feature type="region of interest" description="Disordered" evidence="7">
    <location>
        <begin position="61"/>
        <end position="125"/>
    </location>
</feature>
<dbReference type="InterPro" id="IPR009050">
    <property type="entry name" value="Globin-like_sf"/>
</dbReference>
<dbReference type="PANTHER" id="PTHR21501:SF4">
    <property type="entry name" value="PROTEIN FAM161B"/>
    <property type="match status" value="1"/>
</dbReference>
<name>A0A4Z2BU51_9TELE</name>
<dbReference type="PANTHER" id="PTHR21501">
    <property type="entry name" value="PROTEIN FAM-161"/>
    <property type="match status" value="1"/>
</dbReference>
<protein>
    <recommendedName>
        <fullName evidence="8">Globin domain-containing protein</fullName>
    </recommendedName>
</protein>
<evidence type="ECO:0000256" key="6">
    <source>
        <dbReference type="ARBA" id="ARBA00023054"/>
    </source>
</evidence>
<keyword evidence="3" id="KW-0349">Heme</keyword>
<dbReference type="Pfam" id="PF10595">
    <property type="entry name" value="FAM161A_B"/>
    <property type="match status" value="2"/>
</dbReference>
<evidence type="ECO:0000313" key="10">
    <source>
        <dbReference type="Proteomes" id="UP000516260"/>
    </source>
</evidence>
<dbReference type="AlphaFoldDB" id="A0A4Z2BU51"/>
<evidence type="ECO:0000256" key="2">
    <source>
        <dbReference type="ARBA" id="ARBA00008705"/>
    </source>
</evidence>
<gene>
    <name evidence="9" type="ORF">fugu_016555</name>
</gene>
<evidence type="ECO:0000256" key="1">
    <source>
        <dbReference type="ARBA" id="ARBA00006663"/>
    </source>
</evidence>
<keyword evidence="6" id="KW-0175">Coiled coil</keyword>
<dbReference type="InterPro" id="IPR019579">
    <property type="entry name" value="FAM161A/B"/>
</dbReference>
<dbReference type="GO" id="GO:0005856">
    <property type="term" value="C:cytoskeleton"/>
    <property type="evidence" value="ECO:0007669"/>
    <property type="project" value="UniProtKB-ARBA"/>
</dbReference>
<evidence type="ECO:0000256" key="3">
    <source>
        <dbReference type="ARBA" id="ARBA00022617"/>
    </source>
</evidence>
<keyword evidence="4" id="KW-0479">Metal-binding</keyword>
<organism evidence="9 10">
    <name type="scientific">Takifugu bimaculatus</name>
    <dbReference type="NCBI Taxonomy" id="433685"/>
    <lineage>
        <taxon>Eukaryota</taxon>
        <taxon>Metazoa</taxon>
        <taxon>Chordata</taxon>
        <taxon>Craniata</taxon>
        <taxon>Vertebrata</taxon>
        <taxon>Euteleostomi</taxon>
        <taxon>Actinopterygii</taxon>
        <taxon>Neopterygii</taxon>
        <taxon>Teleostei</taxon>
        <taxon>Neoteleostei</taxon>
        <taxon>Acanthomorphata</taxon>
        <taxon>Eupercaria</taxon>
        <taxon>Tetraodontiformes</taxon>
        <taxon>Tetradontoidea</taxon>
        <taxon>Tetraodontidae</taxon>
        <taxon>Takifugu</taxon>
    </lineage>
</organism>
<proteinExistence type="inferred from homology"/>
<feature type="compositionally biased region" description="Low complexity" evidence="7">
    <location>
        <begin position="97"/>
        <end position="111"/>
    </location>
</feature>
<reference evidence="9 10" key="1">
    <citation type="submission" date="2019-04" db="EMBL/GenBank/DDBJ databases">
        <title>The sequence and de novo assembly of Takifugu bimaculatus genome using PacBio and Hi-C technologies.</title>
        <authorList>
            <person name="Xu P."/>
            <person name="Liu B."/>
            <person name="Zhou Z."/>
        </authorList>
    </citation>
    <scope>NUCLEOTIDE SEQUENCE [LARGE SCALE GENOMIC DNA]</scope>
    <source>
        <strain evidence="9">TB-2018</strain>
        <tissue evidence="9">Muscle</tissue>
    </source>
</reference>
<evidence type="ECO:0000256" key="4">
    <source>
        <dbReference type="ARBA" id="ARBA00022723"/>
    </source>
</evidence>
<dbReference type="PROSITE" id="PS01033">
    <property type="entry name" value="GLOBIN"/>
    <property type="match status" value="1"/>
</dbReference>
<sequence>MKEREDEVECQKQFWAHPVPSHVHQPRYHKMMAQREKERKHDIEQRKQFLLSIQKPFKFQEREKDKSKMLSTINQVPHDGVNKPGSVTKPPKEVLDSSSKVKATTKSSSLSCGPKLHTAERSRKEKLESLYDTPSFKPQINQRVPDFNKLHKILQKEYLRRPQSADGTKCQPFYLRTSDLPARKHNISLENSEVPKTVHLSRATSLGALTSLSTATLPIFTTDAVKKRNMAIRKSMEMRDKKNRESADWLRTFNRRSQALKWSSALHAKLPDQKDVHKEKLQQHRLTDQQKMREYARELRDMRDRVRERPYLFEQVKQKNARAQAEQVFRNKLKKNGITERFIQQHGGGNEESSSSRSYDNTHESDSGSSRGVVCFPRRRRFLVSQAGEKMEKLSSKDKELIRGSWDSLGKNKVPHGVIMFSRLFELDPELLSLFHYTTNCGSTQDCLSSPEFLEHVTKVMLVIDAAVSHLDDLHSLEDFLLNLGRKHQAVGVNPQSFATVGESLLYMLQCSLGQAYTASLRQAWLNMYSVVVAAMSRGWAKNGEDKAD</sequence>
<dbReference type="Proteomes" id="UP000516260">
    <property type="component" value="Chromosome 18"/>
</dbReference>
<dbReference type="SUPFAM" id="SSF46458">
    <property type="entry name" value="Globin-like"/>
    <property type="match status" value="1"/>
</dbReference>
<dbReference type="EMBL" id="SWLE01000010">
    <property type="protein sequence ID" value="TNM95472.1"/>
    <property type="molecule type" value="Genomic_DNA"/>
</dbReference>
<comment type="caution">
    <text evidence="9">The sequence shown here is derived from an EMBL/GenBank/DDBJ whole genome shotgun (WGS) entry which is preliminary data.</text>
</comment>
<keyword evidence="5" id="KW-0408">Iron</keyword>
<dbReference type="GO" id="GO:0044782">
    <property type="term" value="P:cilium organization"/>
    <property type="evidence" value="ECO:0007669"/>
    <property type="project" value="TreeGrafter"/>
</dbReference>
<dbReference type="Pfam" id="PF00042">
    <property type="entry name" value="Globin"/>
    <property type="match status" value="1"/>
</dbReference>
<keyword evidence="10" id="KW-1185">Reference proteome</keyword>
<evidence type="ECO:0000256" key="7">
    <source>
        <dbReference type="SAM" id="MobiDB-lite"/>
    </source>
</evidence>
<dbReference type="InterPro" id="IPR051655">
    <property type="entry name" value="FAM161"/>
</dbReference>